<protein>
    <submittedName>
        <fullName evidence="1">Uncharacterized protein</fullName>
    </submittedName>
</protein>
<organism evidence="1 2">
    <name type="scientific">Caerostris darwini</name>
    <dbReference type="NCBI Taxonomy" id="1538125"/>
    <lineage>
        <taxon>Eukaryota</taxon>
        <taxon>Metazoa</taxon>
        <taxon>Ecdysozoa</taxon>
        <taxon>Arthropoda</taxon>
        <taxon>Chelicerata</taxon>
        <taxon>Arachnida</taxon>
        <taxon>Araneae</taxon>
        <taxon>Araneomorphae</taxon>
        <taxon>Entelegynae</taxon>
        <taxon>Araneoidea</taxon>
        <taxon>Araneidae</taxon>
        <taxon>Caerostris</taxon>
    </lineage>
</organism>
<dbReference type="AlphaFoldDB" id="A0AAV4PVR8"/>
<evidence type="ECO:0000313" key="1">
    <source>
        <dbReference type="EMBL" id="GIY01673.1"/>
    </source>
</evidence>
<comment type="caution">
    <text evidence="1">The sequence shown here is derived from an EMBL/GenBank/DDBJ whole genome shotgun (WGS) entry which is preliminary data.</text>
</comment>
<gene>
    <name evidence="1" type="ORF">CDAR_117901</name>
</gene>
<sequence length="100" mass="11748">MMVISNKSIRFFLIEPPPPMERLRKCRFETTLHRGTVLTLTKQTETFAEIRRSHFPTWSTQNSGQETAEFLSNHPVNTSTDCTTENGFWIRLKEDLTLRF</sequence>
<name>A0AAV4PVR8_9ARAC</name>
<keyword evidence="2" id="KW-1185">Reference proteome</keyword>
<proteinExistence type="predicted"/>
<dbReference type="EMBL" id="BPLQ01003596">
    <property type="protein sequence ID" value="GIY01673.1"/>
    <property type="molecule type" value="Genomic_DNA"/>
</dbReference>
<reference evidence="1 2" key="1">
    <citation type="submission" date="2021-06" db="EMBL/GenBank/DDBJ databases">
        <title>Caerostris darwini draft genome.</title>
        <authorList>
            <person name="Kono N."/>
            <person name="Arakawa K."/>
        </authorList>
    </citation>
    <scope>NUCLEOTIDE SEQUENCE [LARGE SCALE GENOMIC DNA]</scope>
</reference>
<evidence type="ECO:0000313" key="2">
    <source>
        <dbReference type="Proteomes" id="UP001054837"/>
    </source>
</evidence>
<accession>A0AAV4PVR8</accession>
<dbReference type="Proteomes" id="UP001054837">
    <property type="component" value="Unassembled WGS sequence"/>
</dbReference>